<accession>A0ABV6W2Z7</accession>
<evidence type="ECO:0000313" key="1">
    <source>
        <dbReference type="EMBL" id="MFC1420370.1"/>
    </source>
</evidence>
<name>A0ABV6W2Z7_9ACTN</name>
<gene>
    <name evidence="1" type="ORF">ACEZDE_27540</name>
</gene>
<sequence>MTTDQVVLVTESEPTDPEPMRSMMEFLVAAAEAGIGDGIRSISPIRRSNEAEAFIRTSLYPSALHLITDLLRAHAAKLPKQQTGDLLRALAGGTGSVGGES</sequence>
<evidence type="ECO:0000313" key="2">
    <source>
        <dbReference type="Proteomes" id="UP001592531"/>
    </source>
</evidence>
<keyword evidence="2" id="KW-1185">Reference proteome</keyword>
<dbReference type="RefSeq" id="WP_380541473.1">
    <property type="nucleotide sequence ID" value="NZ_JBHFAB010000025.1"/>
</dbReference>
<organism evidence="1 2">
    <name type="scientific">Streptacidiphilus cavernicola</name>
    <dbReference type="NCBI Taxonomy" id="3342716"/>
    <lineage>
        <taxon>Bacteria</taxon>
        <taxon>Bacillati</taxon>
        <taxon>Actinomycetota</taxon>
        <taxon>Actinomycetes</taxon>
        <taxon>Kitasatosporales</taxon>
        <taxon>Streptomycetaceae</taxon>
        <taxon>Streptacidiphilus</taxon>
    </lineage>
</organism>
<protein>
    <submittedName>
        <fullName evidence="1">Uncharacterized protein</fullName>
    </submittedName>
</protein>
<dbReference type="EMBL" id="JBHFAB010000025">
    <property type="protein sequence ID" value="MFC1420370.1"/>
    <property type="molecule type" value="Genomic_DNA"/>
</dbReference>
<comment type="caution">
    <text evidence="1">The sequence shown here is derived from an EMBL/GenBank/DDBJ whole genome shotgun (WGS) entry which is preliminary data.</text>
</comment>
<dbReference type="Proteomes" id="UP001592531">
    <property type="component" value="Unassembled WGS sequence"/>
</dbReference>
<reference evidence="1 2" key="1">
    <citation type="submission" date="2024-09" db="EMBL/GenBank/DDBJ databases">
        <authorList>
            <person name="Lee S.D."/>
        </authorList>
    </citation>
    <scope>NUCLEOTIDE SEQUENCE [LARGE SCALE GENOMIC DNA]</scope>
    <source>
        <strain evidence="1 2">N8-3</strain>
    </source>
</reference>
<proteinExistence type="predicted"/>